<organism evidence="1 2">
    <name type="scientific">Nannocystis bainbridge</name>
    <dbReference type="NCBI Taxonomy" id="2995303"/>
    <lineage>
        <taxon>Bacteria</taxon>
        <taxon>Pseudomonadati</taxon>
        <taxon>Myxococcota</taxon>
        <taxon>Polyangia</taxon>
        <taxon>Nannocystales</taxon>
        <taxon>Nannocystaceae</taxon>
        <taxon>Nannocystis</taxon>
    </lineage>
</organism>
<proteinExistence type="predicted"/>
<sequence>MAEDLGVDRSTIYRQLRRLEAAGAIVRDRRRVGGRLMTGWTLAGASDPLRAAESIGAAVPDAPGERVAAVRVLRHVGLERLRRLLAPLPRPDRAAVRWWTRDGWRAARLAGAPPEPRATVTASMLADRLLARPWWPRAEAPPC</sequence>
<reference evidence="1 2" key="1">
    <citation type="submission" date="2022-11" db="EMBL/GenBank/DDBJ databases">
        <title>Minimal conservation of predation-associated metabolite biosynthetic gene clusters underscores biosynthetic potential of Myxococcota including descriptions for ten novel species: Archangium lansinium sp. nov., Myxococcus landrumus sp. nov., Nannocystis bai.</title>
        <authorList>
            <person name="Ahearne A."/>
            <person name="Stevens C."/>
            <person name="Dowd S."/>
        </authorList>
    </citation>
    <scope>NUCLEOTIDE SEQUENCE [LARGE SCALE GENOMIC DNA]</scope>
    <source>
        <strain evidence="1 2">BB15-2</strain>
    </source>
</reference>
<evidence type="ECO:0000313" key="1">
    <source>
        <dbReference type="EMBL" id="MDC0719950.1"/>
    </source>
</evidence>
<protein>
    <submittedName>
        <fullName evidence="1">HTH domain-containing protein</fullName>
    </submittedName>
</protein>
<dbReference type="SUPFAM" id="SSF46785">
    <property type="entry name" value="Winged helix' DNA-binding domain"/>
    <property type="match status" value="1"/>
</dbReference>
<dbReference type="EMBL" id="JAQNDL010000002">
    <property type="protein sequence ID" value="MDC0719950.1"/>
    <property type="molecule type" value="Genomic_DNA"/>
</dbReference>
<evidence type="ECO:0000313" key="2">
    <source>
        <dbReference type="Proteomes" id="UP001221686"/>
    </source>
</evidence>
<dbReference type="InterPro" id="IPR036390">
    <property type="entry name" value="WH_DNA-bd_sf"/>
</dbReference>
<accession>A0ABT5E248</accession>
<dbReference type="Proteomes" id="UP001221686">
    <property type="component" value="Unassembled WGS sequence"/>
</dbReference>
<gene>
    <name evidence="1" type="ORF">POL25_23830</name>
</gene>
<comment type="caution">
    <text evidence="1">The sequence shown here is derived from an EMBL/GenBank/DDBJ whole genome shotgun (WGS) entry which is preliminary data.</text>
</comment>
<name>A0ABT5E248_9BACT</name>
<keyword evidence="2" id="KW-1185">Reference proteome</keyword>